<dbReference type="GeneID" id="49381686"/>
<dbReference type="OrthoDB" id="4144896at2"/>
<dbReference type="EMBL" id="CP024985">
    <property type="protein sequence ID" value="ATZ22442.1"/>
    <property type="molecule type" value="Genomic_DNA"/>
</dbReference>
<dbReference type="InterPro" id="IPR010359">
    <property type="entry name" value="IrrE_HExxH"/>
</dbReference>
<dbReference type="KEGG" id="slx:SLAV_02590"/>
<accession>A0A2K8P6R4</accession>
<dbReference type="Proteomes" id="UP000231791">
    <property type="component" value="Chromosome"/>
</dbReference>
<dbReference type="RefSeq" id="WP_158740809.1">
    <property type="nucleotide sequence ID" value="NZ_BSRP01000026.1"/>
</dbReference>
<reference evidence="2 3" key="1">
    <citation type="submission" date="2017-11" db="EMBL/GenBank/DDBJ databases">
        <title>Complete genome sequence of Streptomyces lavendulae subsp. lavendulae CCM 3239 (formerly 'Streptomyces aureofaciens CCM 3239'), the producer of the angucycline-type antibiotic auricin.</title>
        <authorList>
            <person name="Busche T."/>
            <person name="Novakova R."/>
            <person name="Al'Dilaimi A."/>
            <person name="Homerova D."/>
            <person name="Feckova L."/>
            <person name="Rezuchova B."/>
            <person name="Mingyar E."/>
            <person name="Csolleiova D."/>
            <person name="Bekeova C."/>
            <person name="Winkler A."/>
            <person name="Sevcikova B."/>
            <person name="Kalinowski J."/>
            <person name="Kormanec J."/>
            <person name="Ruckert C."/>
        </authorList>
    </citation>
    <scope>NUCLEOTIDE SEQUENCE [LARGE SCALE GENOMIC DNA]</scope>
    <source>
        <strain evidence="2 3">CCM 3239</strain>
    </source>
</reference>
<feature type="domain" description="IrrE N-terminal-like" evidence="1">
    <location>
        <begin position="55"/>
        <end position="117"/>
    </location>
</feature>
<sequence>MAGIRETLGIVSETLREIRTLRRLRNTFCSQLGLPAHPTIDEVVSAVSDRCGVPIRILYLPLKYPLTGGLLQGPGELVIVVDKDSQSILQNFVIAHELAHAFLGHDPETAGHDLQDELLASLAPALNPKISRMMLARTYFDGPETAPSCGQTPPEREAETLGRLIVSMITNISGDATTSVSSALRHRGTGV</sequence>
<dbReference type="AlphaFoldDB" id="A0A2K8P6R4"/>
<evidence type="ECO:0000313" key="2">
    <source>
        <dbReference type="EMBL" id="ATZ22442.1"/>
    </source>
</evidence>
<evidence type="ECO:0000259" key="1">
    <source>
        <dbReference type="Pfam" id="PF06114"/>
    </source>
</evidence>
<gene>
    <name evidence="2" type="ORF">SLAV_02590</name>
</gene>
<protein>
    <recommendedName>
        <fullName evidence="1">IrrE N-terminal-like domain-containing protein</fullName>
    </recommendedName>
</protein>
<keyword evidence="3" id="KW-1185">Reference proteome</keyword>
<name>A0A2K8P6R4_STRLA</name>
<evidence type="ECO:0000313" key="3">
    <source>
        <dbReference type="Proteomes" id="UP000231791"/>
    </source>
</evidence>
<proteinExistence type="predicted"/>
<organism evidence="2 3">
    <name type="scientific">Streptomyces lavendulae subsp. lavendulae</name>
    <dbReference type="NCBI Taxonomy" id="58340"/>
    <lineage>
        <taxon>Bacteria</taxon>
        <taxon>Bacillati</taxon>
        <taxon>Actinomycetota</taxon>
        <taxon>Actinomycetes</taxon>
        <taxon>Kitasatosporales</taxon>
        <taxon>Streptomycetaceae</taxon>
        <taxon>Streptomyces</taxon>
    </lineage>
</organism>
<dbReference type="Pfam" id="PF06114">
    <property type="entry name" value="Peptidase_M78"/>
    <property type="match status" value="1"/>
</dbReference>
<dbReference type="Gene3D" id="1.10.10.2910">
    <property type="match status" value="1"/>
</dbReference>